<proteinExistence type="predicted"/>
<reference evidence="1 2" key="1">
    <citation type="journal article" date="2017" name="Syst. Appl. Microbiol.">
        <title>Lebetimonas natsushimae sp. nov., a novel strictly anaerobic, moderately thermophilic chemoautotroph isolated from a deep-sea hydrothermal vent polychaete nest in the Mid-Okinawa Trough.</title>
        <authorList>
            <person name="Nagata R."/>
            <person name="Takaki Y."/>
            <person name="Tame A."/>
            <person name="Nunoura T."/>
            <person name="Muto H."/>
            <person name="Mino S."/>
            <person name="Sawayama S."/>
            <person name="Takai K."/>
            <person name="Nakagawa S."/>
        </authorList>
    </citation>
    <scope>NUCLEOTIDE SEQUENCE [LARGE SCALE GENOMIC DNA]</scope>
    <source>
        <strain evidence="1 2">HS1857</strain>
    </source>
</reference>
<evidence type="ECO:0000313" key="1">
    <source>
        <dbReference type="EMBL" id="GAX87210.1"/>
    </source>
</evidence>
<keyword evidence="2" id="KW-1185">Reference proteome</keyword>
<gene>
    <name evidence="1" type="ORF">LNAT_P0505</name>
</gene>
<dbReference type="AlphaFoldDB" id="A0A292YCY8"/>
<organism evidence="1 2">
    <name type="scientific">Lebetimonas natsushimae</name>
    <dbReference type="NCBI Taxonomy" id="1936991"/>
    <lineage>
        <taxon>Bacteria</taxon>
        <taxon>Pseudomonadati</taxon>
        <taxon>Campylobacterota</taxon>
        <taxon>Epsilonproteobacteria</taxon>
        <taxon>Nautiliales</taxon>
        <taxon>Nautiliaceae</taxon>
        <taxon>Lebetimonas</taxon>
    </lineage>
</organism>
<dbReference type="Proteomes" id="UP000217944">
    <property type="component" value="Unassembled WGS sequence"/>
</dbReference>
<dbReference type="RefSeq" id="WP_096258359.1">
    <property type="nucleotide sequence ID" value="NZ_BDME01000001.1"/>
</dbReference>
<accession>A0A292YCY8</accession>
<evidence type="ECO:0008006" key="3">
    <source>
        <dbReference type="Google" id="ProtNLM"/>
    </source>
</evidence>
<name>A0A292YCY8_9BACT</name>
<sequence length="347" mass="40822">MKKIFFLIVGTLLLAQTLDFESPILVDINNTEKNISADMEKKEKNITENIEIFNENFYSQNSKVSFALIVDKQKFFKYLPSIVNSINVYLIQKGVDFNISLYNNDINISAIPQNYIIDIETNKSKILTFGDYNKTFFIPTFNKNDFNQTFENVYFGGLNFKDQINLFNNFINDRLFTISQNNQISKKLLYYETKNPFFVRNFYFPDINYNDLNNSFTILNTDISKSAQVLSTITSKEIEPFLVFSPQLCYSPAIIFLTQKKDREKLIIANSIINPPLEINDYATLLNSDIKYNWLNYATDILVNKIYNMQNAEDMFYMNDFHIYIFENQINYKTKLYKVDTSFKEVK</sequence>
<protein>
    <recommendedName>
        <fullName evidence="3">Periplasmic protein</fullName>
    </recommendedName>
</protein>
<dbReference type="OrthoDB" id="5337863at2"/>
<dbReference type="EMBL" id="BDME01000001">
    <property type="protein sequence ID" value="GAX87210.1"/>
    <property type="molecule type" value="Genomic_DNA"/>
</dbReference>
<comment type="caution">
    <text evidence="1">The sequence shown here is derived from an EMBL/GenBank/DDBJ whole genome shotgun (WGS) entry which is preliminary data.</text>
</comment>
<evidence type="ECO:0000313" key="2">
    <source>
        <dbReference type="Proteomes" id="UP000217944"/>
    </source>
</evidence>